<evidence type="ECO:0000259" key="10">
    <source>
        <dbReference type="PROSITE" id="PS50893"/>
    </source>
</evidence>
<dbReference type="EMBL" id="PYLP01000004">
    <property type="protein sequence ID" value="PST40963.1"/>
    <property type="molecule type" value="Genomic_DNA"/>
</dbReference>
<dbReference type="Pfam" id="PF02687">
    <property type="entry name" value="FtsX"/>
    <property type="match status" value="1"/>
</dbReference>
<comment type="caution">
    <text evidence="11">The sequence shown here is derived from an EMBL/GenBank/DDBJ whole genome shotgun (WGS) entry which is preliminary data.</text>
</comment>
<name>A0A2T3G0D6_9FIRM</name>
<keyword evidence="2" id="KW-1003">Cell membrane</keyword>
<gene>
    <name evidence="11" type="ORF">C7U55_04780</name>
</gene>
<keyword evidence="3 9" id="KW-0812">Transmembrane</keyword>
<dbReference type="InterPro" id="IPR003838">
    <property type="entry name" value="ABC3_permease_C"/>
</dbReference>
<dbReference type="GO" id="GO:0022857">
    <property type="term" value="F:transmembrane transporter activity"/>
    <property type="evidence" value="ECO:0007669"/>
    <property type="project" value="TreeGrafter"/>
</dbReference>
<feature type="transmembrane region" description="Helical" evidence="9">
    <location>
        <begin position="568"/>
        <end position="588"/>
    </location>
</feature>
<evidence type="ECO:0000256" key="7">
    <source>
        <dbReference type="ARBA" id="ARBA00023136"/>
    </source>
</evidence>
<dbReference type="GO" id="GO:0016887">
    <property type="term" value="F:ATP hydrolysis activity"/>
    <property type="evidence" value="ECO:0007669"/>
    <property type="project" value="InterPro"/>
</dbReference>
<dbReference type="InterPro" id="IPR003439">
    <property type="entry name" value="ABC_transporter-like_ATP-bd"/>
</dbReference>
<evidence type="ECO:0000256" key="9">
    <source>
        <dbReference type="SAM" id="Phobius"/>
    </source>
</evidence>
<reference evidence="12" key="1">
    <citation type="submission" date="2018-03" db="EMBL/GenBank/DDBJ databases">
        <title>Lachnoclostridium SNUG30370 gen.nov., sp.nov., isolated from human faeces.</title>
        <authorList>
            <person name="Seo B."/>
            <person name="Jeon K."/>
            <person name="Ko G."/>
        </authorList>
    </citation>
    <scope>NUCLEOTIDE SEQUENCE [LARGE SCALE GENOMIC DNA]</scope>
    <source>
        <strain evidence="12">SNUG30370</strain>
    </source>
</reference>
<evidence type="ECO:0000313" key="12">
    <source>
        <dbReference type="Proteomes" id="UP000241201"/>
    </source>
</evidence>
<comment type="similarity">
    <text evidence="8">Belongs to the ABC transporter superfamily. Macrolide exporter (TC 3.A.1.122) family.</text>
</comment>
<feature type="transmembrane region" description="Helical" evidence="9">
    <location>
        <begin position="521"/>
        <end position="548"/>
    </location>
</feature>
<protein>
    <recommendedName>
        <fullName evidence="10">ABC transporter domain-containing protein</fullName>
    </recommendedName>
</protein>
<keyword evidence="4" id="KW-0547">Nucleotide-binding</keyword>
<keyword evidence="12" id="KW-1185">Reference proteome</keyword>
<evidence type="ECO:0000256" key="5">
    <source>
        <dbReference type="ARBA" id="ARBA00022840"/>
    </source>
</evidence>
<accession>A0A2T3G0D6</accession>
<feature type="transmembrane region" description="Helical" evidence="9">
    <location>
        <begin position="476"/>
        <end position="501"/>
    </location>
</feature>
<dbReference type="Pfam" id="PF00005">
    <property type="entry name" value="ABC_tran"/>
    <property type="match status" value="1"/>
</dbReference>
<dbReference type="InterPro" id="IPR003593">
    <property type="entry name" value="AAA+_ATPase"/>
</dbReference>
<evidence type="ECO:0000256" key="8">
    <source>
        <dbReference type="ARBA" id="ARBA00038388"/>
    </source>
</evidence>
<evidence type="ECO:0000256" key="1">
    <source>
        <dbReference type="ARBA" id="ARBA00004429"/>
    </source>
</evidence>
<dbReference type="SMART" id="SM00382">
    <property type="entry name" value="AAA"/>
    <property type="match status" value="1"/>
</dbReference>
<evidence type="ECO:0000256" key="6">
    <source>
        <dbReference type="ARBA" id="ARBA00022989"/>
    </source>
</evidence>
<dbReference type="PANTHER" id="PTHR24220">
    <property type="entry name" value="IMPORT ATP-BINDING PROTEIN"/>
    <property type="match status" value="1"/>
</dbReference>
<keyword evidence="7 9" id="KW-0472">Membrane</keyword>
<evidence type="ECO:0000313" key="11">
    <source>
        <dbReference type="EMBL" id="PST40963.1"/>
    </source>
</evidence>
<dbReference type="PROSITE" id="PS50893">
    <property type="entry name" value="ABC_TRANSPORTER_2"/>
    <property type="match status" value="1"/>
</dbReference>
<evidence type="ECO:0000256" key="2">
    <source>
        <dbReference type="ARBA" id="ARBA00022475"/>
    </source>
</evidence>
<sequence>MLEIKHLTKAYERVILKDVCLSFKEKGLYVITGQSGCGKSTLLNMIGGLDSNYQGIIEMDGRDIQTIPRYIQKYVGFIFQQFHLIEEMSVKENETLISYFKRIFSAKKEILLSQLKLKNLQSYKTKLLSGGQKQRIAIYRGFIANHPVVLCDEPTGALDVKNSEEVFKTLKELAKEKLVIVISHDEKLASKYHDYLYEIKNQQIHLVHQNKIKETITAKEKTTKKSFFQFLLKDFKLCWKSHFIVIQVLFIALLSIMLTLSLTNSTNKQIQAQLEKIIPSTTIMLKKKNNEMLTQKDLQNIHHKEITYRFLQNDDVEFLGISPLKKYQTNKTLYISDYIQKPKYKIQGKEIGNDQEIILARSTYEQLIYLTKQKSLMNQEVYLFFDYQNEVKSYPVKIVGIEEKETVMETLYLKEFAFNHYLQELYQLEQGHTAFLQVKNKKAMKILKEKYPIYQFKLANSSLSSTIDKKFKQIEIIFLGFSSLSIITACFLLGFVLYLMVIKRKKYFAILQTLGASLKQVCFIALFQGLIISGVAFFEAFLVLNQLFVLANTLIKESISNLMDNFFIVSYEMMGVMFIVVLIFTLLCSMVPIKKVKEIEIIEALKG</sequence>
<dbReference type="AlphaFoldDB" id="A0A2T3G0D6"/>
<dbReference type="GO" id="GO:0005524">
    <property type="term" value="F:ATP binding"/>
    <property type="evidence" value="ECO:0007669"/>
    <property type="project" value="UniProtKB-KW"/>
</dbReference>
<evidence type="ECO:0000256" key="4">
    <source>
        <dbReference type="ARBA" id="ARBA00022741"/>
    </source>
</evidence>
<dbReference type="GO" id="GO:0005886">
    <property type="term" value="C:plasma membrane"/>
    <property type="evidence" value="ECO:0007669"/>
    <property type="project" value="UniProtKB-SubCell"/>
</dbReference>
<dbReference type="InterPro" id="IPR027417">
    <property type="entry name" value="P-loop_NTPase"/>
</dbReference>
<dbReference type="RefSeq" id="WP_106987578.1">
    <property type="nucleotide sequence ID" value="NZ_PYLP01000004.1"/>
</dbReference>
<dbReference type="SUPFAM" id="SSF52540">
    <property type="entry name" value="P-loop containing nucleoside triphosphate hydrolases"/>
    <property type="match status" value="1"/>
</dbReference>
<comment type="subcellular location">
    <subcellularLocation>
        <location evidence="1">Cell inner membrane</location>
        <topology evidence="1">Multi-pass membrane protein</topology>
    </subcellularLocation>
</comment>
<proteinExistence type="inferred from homology"/>
<dbReference type="InterPro" id="IPR015854">
    <property type="entry name" value="ABC_transpr_LolD-like"/>
</dbReference>
<dbReference type="Proteomes" id="UP000241201">
    <property type="component" value="Unassembled WGS sequence"/>
</dbReference>
<dbReference type="Gene3D" id="3.40.50.300">
    <property type="entry name" value="P-loop containing nucleotide triphosphate hydrolases"/>
    <property type="match status" value="1"/>
</dbReference>
<keyword evidence="6 9" id="KW-1133">Transmembrane helix</keyword>
<dbReference type="GeneID" id="77470412"/>
<organism evidence="11 12">
    <name type="scientific">Faecalibacillus faecis</name>
    <dbReference type="NCBI Taxonomy" id="1982628"/>
    <lineage>
        <taxon>Bacteria</taxon>
        <taxon>Bacillati</taxon>
        <taxon>Bacillota</taxon>
        <taxon>Erysipelotrichia</taxon>
        <taxon>Erysipelotrichales</taxon>
        <taxon>Coprobacillaceae</taxon>
        <taxon>Faecalibacillus</taxon>
    </lineage>
</organism>
<keyword evidence="5" id="KW-0067">ATP-binding</keyword>
<evidence type="ECO:0000256" key="3">
    <source>
        <dbReference type="ARBA" id="ARBA00022692"/>
    </source>
</evidence>
<feature type="domain" description="ABC transporter" evidence="10">
    <location>
        <begin position="2"/>
        <end position="226"/>
    </location>
</feature>
<dbReference type="PANTHER" id="PTHR24220:SF692">
    <property type="entry name" value="ABC TRANSPORTER DOMAIN-CONTAINING PROTEIN"/>
    <property type="match status" value="1"/>
</dbReference>